<gene>
    <name evidence="12" type="ORF">ACFSNC_08205</name>
</gene>
<evidence type="ECO:0000313" key="13">
    <source>
        <dbReference type="Proteomes" id="UP001597299"/>
    </source>
</evidence>
<feature type="active site" description="Proton donor; for dehydratase activity" evidence="7">
    <location>
        <position position="1103"/>
    </location>
</feature>
<evidence type="ECO:0000256" key="2">
    <source>
        <dbReference type="ARBA" id="ARBA00022553"/>
    </source>
</evidence>
<dbReference type="Gene3D" id="3.40.366.10">
    <property type="entry name" value="Malonyl-Coenzyme A Acyl Carrier Protein, domain 2"/>
    <property type="match status" value="1"/>
</dbReference>
<keyword evidence="1" id="KW-0596">Phosphopantetheine</keyword>
<dbReference type="SMART" id="SM00827">
    <property type="entry name" value="PKS_AT"/>
    <property type="match status" value="1"/>
</dbReference>
<dbReference type="SUPFAM" id="SSF53901">
    <property type="entry name" value="Thiolase-like"/>
    <property type="match status" value="1"/>
</dbReference>
<dbReference type="Pfam" id="PF00550">
    <property type="entry name" value="PP-binding"/>
    <property type="match status" value="1"/>
</dbReference>
<proteinExistence type="predicted"/>
<dbReference type="InterPro" id="IPR049551">
    <property type="entry name" value="PKS_DH_C"/>
</dbReference>
<dbReference type="InterPro" id="IPR016035">
    <property type="entry name" value="Acyl_Trfase/lysoPLipase"/>
</dbReference>
<feature type="domain" description="Carrier" evidence="9">
    <location>
        <begin position="2324"/>
        <end position="2398"/>
    </location>
</feature>
<dbReference type="Proteomes" id="UP001597299">
    <property type="component" value="Unassembled WGS sequence"/>
</dbReference>
<feature type="active site" description="Proton acceptor; for dehydratase activity" evidence="7">
    <location>
        <position position="939"/>
    </location>
</feature>
<protein>
    <submittedName>
        <fullName evidence="12">SDR family NAD(P)-dependent oxidoreductase</fullName>
    </submittedName>
</protein>
<dbReference type="SMART" id="SM00829">
    <property type="entry name" value="PKS_ER"/>
    <property type="match status" value="1"/>
</dbReference>
<sequence length="2446" mass="258081">MARGVNRSQPEVAILGYACRLPGAQSPEEFWNVLAKGECTVSDKPVGRWDVDRFLHPAGAPGYSYTFAGGYLDDPLGFDAGVFGVSPREAAQIDPQQRLLLEVVWEALESAGMVPSRLSGKDVGVYVGASNVDYQTHTSVDLAAIQSHFIAGNSLSIIANRVSYAFDWSGPSMTIDAACASSFVALHQALRALRDEEIDLAVVAGANLLLSPAPFIGFSAARMLSPTGRCRPFSAQGDGYVRSEGFAAIVLRRLTDARAKGEAVRSVVVASGINSDGRTVGISLPSAAGQRQLLDAVYADLGHSVDRLAFVEAHGTGTPVGDPIEANAIGTSIAAKRSAPLPIGSAKSNFGHLEPVSGLVGLLKASMALQRRWLPRTAFLDELNPHIDFAALNLAPTREPLALEAGDEPLLAGVCNFGFGGTNAHVVLRGPTPEEAAGAGATATPAQMLTISAQSPEALSALALRYADAAEGGTVSLPQLANAAAHRREAMEHRLAIPLGATAEVVSALREAGEGGTPPLGARGTAAKSAGAKGDADGKTAFVFSGNGCQWAGMGRRAYARNAAFRAHIDLIDTLFAPLAGWSIAGRLDEEDLAAKLKETSTAQPLLFAIQSAMVVALRATGVVPHMVLGHSVGEVAAAWAAGALGLEEAVRLIHLRSLHQEKIKGQGRMAVAAAGAGEVQAFLDRHGLDRIAIAAVNGPASVTLSGPAEDIKTAQQRMRQERIPVILMDLDYPFHSALLDPLEGEMIEELGELHARPGDLPFISTVTGDVMDGAGCDAAYWWRNIRQPVLFSAAVERAAALGASIFLEVSPRPILTGAISETLKAVDRPGETVAGLTDDEGDADPILDIVARLVVRGAEVDQETLFGREAANNVDLPLYPWQRSRHALPQTSERLKFFGANFTLGQRRHPLIGSRVTEGANEWRQSLDTRMLPYLADHVVDGTPLMAAACYLEMILAVGRDVHGAVPLAVRDLDIERPMSLAPEVMREISMRYTPESGVVEIWSRRRLSSDDWVRHAHGQVLAFTGTPGQPPEGPGPERKPLSGAREVYNATRAARLDYGPSFARVIRLDRDADAQIVDMNEGELPLGAFSAEHVLDPTGFDASLHGLLLSRAATAEGEVRCDLPVRLRSVVVLKPHSPIRRAIVRRTVETATSTTVDIALLAPDGEIVALLEGVYLRAVVLSRRSTDQRVLRLDEVMNLAHAAPPVLDLASGVPAAEAAAETAPDAWLLLQAFTLSLARRWRGREGATPQSVAELTATPLARRVAALVEQFETRDDGLELPEPEAILAAMVEGMPSAQAEIVLASHALAHLDAACAGGPVATLTASQKEQVKAELSIFAAGRERLAATLAAAVKASAPAPLSVLWAQPWDLGVWRMLVPYLRDDAILLSLATDRREAFDAFLAHHGRGLTLGHVDLSDAAPQGGRFDLLLGGEAGATRAAAQRVKPGGLVVQLASKPDPVADLLLTLAGLSDEAERGAGDHAAPFQIGLLRDAFRFENALPEWSDGFTRLAVGRLSPKETEPAAPVSIVVHGATDAAAQALVRELADLTAVRVADGRLDAAGLGEATDLLHIVDTDVAAAEASEALKQRLLDLVASFGLAAPAERLRYWLALSVTAGNPEQLATAHALRAFARVARNEFPTIDIRVVEFDAQVAPATVALDLAALLLQSSPETELRIAGTGVFVPRARRGTRQRIRPVSETARAVLRPKNALSTQDVAWSLEARPAPEGEAVEIAVAYTGLNFRDVMVAFGILDEDLLSGGLTRAAFGFECSGTVTRVGPDCRDFAPGDRVMAFTSGSFASHVLAAPAHVQKVPDGLSLEEAATIPVAFATAWYALEEAGRLRAGDRVLIHGAVGAVGMAAIQIARRRGATVYATAGTPARRALACALGAEKAFDSRSLDFVDALLQIGGVDVVLNSLSGEAMREGVRVLRPFGRFLELGKRDYLNNTTLQLRPFVHNLSYFGIDLDELLKHDTGSVGRIMGALGAHLADGSLRPLPYRRFAADDVADALHLMRSAEHLGKLIVQPARAGAADPSVFRAAAEGVHLVVGGTAGFGLATAFWLADRGATHVAVASRRGVIDPAFADTVAAFAARGVTIEPFTLDVTDDAAVAALVTGLKARHGTLRGVIHTALVLEDGMLSSLTPASLDTVLKPKIDGVLALDQATRGAPLDYFVVYSSATTLIGSPGQGAYVAANAFLEGVARRRRQEGLPAIAIGWGAISDTGVIARDAELAERLRRTTGVNGISSADGLAQLGRLIADQDKVGPVHFFADIGHSMVAEKLAILTSPTFAGLLSGESRDMEEGDVDFASRLAGKSEAEAKQILADAIGREIAKILRLAPEAVDIKRPLGEMGMDSLMALELRLALEQSCGIELPIISISDRTVEDIVVQALPLLHGGQDTADAASEADALAAAKLESFSLAPSEAESTAAAIAQLDYSGERLT</sequence>
<dbReference type="InterPro" id="IPR016036">
    <property type="entry name" value="Malonyl_transacylase_ACP-bd"/>
</dbReference>
<evidence type="ECO:0000313" key="12">
    <source>
        <dbReference type="EMBL" id="MFD2140376.1"/>
    </source>
</evidence>
<dbReference type="InterPro" id="IPR014030">
    <property type="entry name" value="Ketoacyl_synth_N"/>
</dbReference>
<reference evidence="13" key="1">
    <citation type="journal article" date="2019" name="Int. J. Syst. Evol. Microbiol.">
        <title>The Global Catalogue of Microorganisms (GCM) 10K type strain sequencing project: providing services to taxonomists for standard genome sequencing and annotation.</title>
        <authorList>
            <consortium name="The Broad Institute Genomics Platform"/>
            <consortium name="The Broad Institute Genome Sequencing Center for Infectious Disease"/>
            <person name="Wu L."/>
            <person name="Ma J."/>
        </authorList>
    </citation>
    <scope>NUCLEOTIDE SEQUENCE [LARGE SCALE GENOMIC DNA]</scope>
    <source>
        <strain evidence="13">CCM 7435</strain>
    </source>
</reference>
<dbReference type="InterPro" id="IPR049552">
    <property type="entry name" value="PKS_DH_N"/>
</dbReference>
<dbReference type="Gene3D" id="3.40.47.10">
    <property type="match status" value="1"/>
</dbReference>
<dbReference type="Gene3D" id="3.40.50.720">
    <property type="entry name" value="NAD(P)-binding Rossmann-like Domain"/>
    <property type="match status" value="3"/>
</dbReference>
<dbReference type="Gene3D" id="3.90.180.10">
    <property type="entry name" value="Medium-chain alcohol dehydrogenases, catalytic domain"/>
    <property type="match status" value="1"/>
</dbReference>
<dbReference type="InterPro" id="IPR050091">
    <property type="entry name" value="PKS_NRPS_Biosynth_Enz"/>
</dbReference>
<dbReference type="SUPFAM" id="SSF51735">
    <property type="entry name" value="NAD(P)-binding Rossmann-fold domains"/>
    <property type="match status" value="3"/>
</dbReference>
<keyword evidence="4" id="KW-0521">NADP</keyword>
<dbReference type="PROSITE" id="PS52004">
    <property type="entry name" value="KS3_2"/>
    <property type="match status" value="1"/>
</dbReference>
<dbReference type="Pfam" id="PF02801">
    <property type="entry name" value="Ketoacyl-synt_C"/>
    <property type="match status" value="1"/>
</dbReference>
<dbReference type="RefSeq" id="WP_246548886.1">
    <property type="nucleotide sequence ID" value="NZ_JAHBGB010000031.1"/>
</dbReference>
<keyword evidence="6" id="KW-0012">Acyltransferase</keyword>
<dbReference type="InterPro" id="IPR020806">
    <property type="entry name" value="PKS_PP-bd"/>
</dbReference>
<dbReference type="InterPro" id="IPR036291">
    <property type="entry name" value="NAD(P)-bd_dom_sf"/>
</dbReference>
<dbReference type="InterPro" id="IPR020843">
    <property type="entry name" value="ER"/>
</dbReference>
<dbReference type="InterPro" id="IPR020841">
    <property type="entry name" value="PKS_Beta-ketoAc_synthase_dom"/>
</dbReference>
<dbReference type="Pfam" id="PF08659">
    <property type="entry name" value="KR"/>
    <property type="match status" value="1"/>
</dbReference>
<dbReference type="InterPro" id="IPR013154">
    <property type="entry name" value="ADH-like_N"/>
</dbReference>
<feature type="domain" description="Ketosynthase family 3 (KS3)" evidence="10">
    <location>
        <begin position="9"/>
        <end position="430"/>
    </location>
</feature>
<dbReference type="InterPro" id="IPR013149">
    <property type="entry name" value="ADH-like_C"/>
</dbReference>
<keyword evidence="3" id="KW-0808">Transferase</keyword>
<dbReference type="SMART" id="SM00826">
    <property type="entry name" value="PKS_DH"/>
    <property type="match status" value="1"/>
</dbReference>
<evidence type="ECO:0000256" key="7">
    <source>
        <dbReference type="PROSITE-ProRule" id="PRU01363"/>
    </source>
</evidence>
<dbReference type="PROSITE" id="PS50075">
    <property type="entry name" value="CARRIER"/>
    <property type="match status" value="1"/>
</dbReference>
<dbReference type="InterPro" id="IPR042104">
    <property type="entry name" value="PKS_dehydratase_sf"/>
</dbReference>
<feature type="region of interest" description="C-terminal hotdog fold" evidence="7">
    <location>
        <begin position="1041"/>
        <end position="1187"/>
    </location>
</feature>
<dbReference type="InterPro" id="IPR057326">
    <property type="entry name" value="KR_dom"/>
</dbReference>
<feature type="region of interest" description="Disordered" evidence="8">
    <location>
        <begin position="1025"/>
        <end position="1044"/>
    </location>
</feature>
<dbReference type="InterPro" id="IPR011032">
    <property type="entry name" value="GroES-like_sf"/>
</dbReference>
<dbReference type="InterPro" id="IPR049900">
    <property type="entry name" value="PKS_mFAS_DH"/>
</dbReference>
<dbReference type="EMBL" id="JBHUHD010000001">
    <property type="protein sequence ID" value="MFD2140376.1"/>
    <property type="molecule type" value="Genomic_DNA"/>
</dbReference>
<keyword evidence="2" id="KW-0597">Phosphoprotein</keyword>
<dbReference type="PANTHER" id="PTHR43775:SF37">
    <property type="entry name" value="SI:DKEY-61P9.11"/>
    <property type="match status" value="1"/>
</dbReference>
<dbReference type="InterPro" id="IPR013968">
    <property type="entry name" value="PKS_KR"/>
</dbReference>
<dbReference type="InterPro" id="IPR036736">
    <property type="entry name" value="ACP-like_sf"/>
</dbReference>
<comment type="caution">
    <text evidence="12">The sequence shown here is derived from an EMBL/GenBank/DDBJ whole genome shotgun (WGS) entry which is preliminary data.</text>
</comment>
<dbReference type="SMART" id="SM00822">
    <property type="entry name" value="PKS_KR"/>
    <property type="match status" value="1"/>
</dbReference>
<evidence type="ECO:0000256" key="1">
    <source>
        <dbReference type="ARBA" id="ARBA00022450"/>
    </source>
</evidence>
<dbReference type="SUPFAM" id="SSF47336">
    <property type="entry name" value="ACP-like"/>
    <property type="match status" value="1"/>
</dbReference>
<dbReference type="CDD" id="cd00833">
    <property type="entry name" value="PKS"/>
    <property type="match status" value="1"/>
</dbReference>
<dbReference type="InterPro" id="IPR018201">
    <property type="entry name" value="Ketoacyl_synth_AS"/>
</dbReference>
<evidence type="ECO:0000256" key="6">
    <source>
        <dbReference type="ARBA" id="ARBA00023315"/>
    </source>
</evidence>
<dbReference type="Pfam" id="PF00109">
    <property type="entry name" value="ketoacyl-synt"/>
    <property type="match status" value="1"/>
</dbReference>
<organism evidence="12 13">
    <name type="scientific">Ancylobacter oerskovii</name>
    <dbReference type="NCBI Taxonomy" id="459519"/>
    <lineage>
        <taxon>Bacteria</taxon>
        <taxon>Pseudomonadati</taxon>
        <taxon>Pseudomonadota</taxon>
        <taxon>Alphaproteobacteria</taxon>
        <taxon>Hyphomicrobiales</taxon>
        <taxon>Xanthobacteraceae</taxon>
        <taxon>Ancylobacter</taxon>
    </lineage>
</organism>
<dbReference type="SUPFAM" id="SSF52151">
    <property type="entry name" value="FabD/lysophospholipase-like"/>
    <property type="match status" value="1"/>
</dbReference>
<dbReference type="SUPFAM" id="SSF50129">
    <property type="entry name" value="GroES-like"/>
    <property type="match status" value="1"/>
</dbReference>
<evidence type="ECO:0000259" key="10">
    <source>
        <dbReference type="PROSITE" id="PS52004"/>
    </source>
</evidence>
<dbReference type="PROSITE" id="PS52019">
    <property type="entry name" value="PKS_MFAS_DH"/>
    <property type="match status" value="1"/>
</dbReference>
<dbReference type="SUPFAM" id="SSF55048">
    <property type="entry name" value="Probable ACP-binding domain of malonyl-CoA ACP transacylase"/>
    <property type="match status" value="1"/>
</dbReference>
<dbReference type="SMART" id="SM00825">
    <property type="entry name" value="PKS_KS"/>
    <property type="match status" value="1"/>
</dbReference>
<evidence type="ECO:0000256" key="3">
    <source>
        <dbReference type="ARBA" id="ARBA00022679"/>
    </source>
</evidence>
<dbReference type="Pfam" id="PF00698">
    <property type="entry name" value="Acyl_transf_1"/>
    <property type="match status" value="1"/>
</dbReference>
<dbReference type="PROSITE" id="PS00606">
    <property type="entry name" value="KS3_1"/>
    <property type="match status" value="1"/>
</dbReference>
<dbReference type="InterPro" id="IPR016039">
    <property type="entry name" value="Thiolase-like"/>
</dbReference>
<dbReference type="InterPro" id="IPR014031">
    <property type="entry name" value="Ketoacyl_synth_C"/>
</dbReference>
<dbReference type="Gene3D" id="1.10.1200.10">
    <property type="entry name" value="ACP-like"/>
    <property type="match status" value="1"/>
</dbReference>
<evidence type="ECO:0000256" key="8">
    <source>
        <dbReference type="SAM" id="MobiDB-lite"/>
    </source>
</evidence>
<evidence type="ECO:0000259" key="11">
    <source>
        <dbReference type="PROSITE" id="PS52019"/>
    </source>
</evidence>
<feature type="domain" description="PKS/mFAS DH" evidence="11">
    <location>
        <begin position="910"/>
        <end position="1187"/>
    </location>
</feature>
<dbReference type="InterPro" id="IPR014043">
    <property type="entry name" value="Acyl_transferase_dom"/>
</dbReference>
<keyword evidence="13" id="KW-1185">Reference proteome</keyword>
<dbReference type="InterPro" id="IPR009081">
    <property type="entry name" value="PP-bd_ACP"/>
</dbReference>
<dbReference type="Pfam" id="PF08240">
    <property type="entry name" value="ADH_N"/>
    <property type="match status" value="1"/>
</dbReference>
<accession>A0ABW4YW39</accession>
<evidence type="ECO:0000259" key="9">
    <source>
        <dbReference type="PROSITE" id="PS50075"/>
    </source>
</evidence>
<dbReference type="Gene3D" id="3.30.70.3290">
    <property type="match status" value="1"/>
</dbReference>
<dbReference type="InterPro" id="IPR020807">
    <property type="entry name" value="PKS_DH"/>
</dbReference>
<keyword evidence="5" id="KW-0511">Multifunctional enzyme</keyword>
<dbReference type="CDD" id="cd05195">
    <property type="entry name" value="enoyl_red"/>
    <property type="match status" value="1"/>
</dbReference>
<feature type="region of interest" description="N-terminal hotdog fold" evidence="7">
    <location>
        <begin position="910"/>
        <end position="1029"/>
    </location>
</feature>
<name>A0ABW4YW39_9HYPH</name>
<dbReference type="SMART" id="SM00823">
    <property type="entry name" value="PKS_PP"/>
    <property type="match status" value="1"/>
</dbReference>
<evidence type="ECO:0000256" key="5">
    <source>
        <dbReference type="ARBA" id="ARBA00023268"/>
    </source>
</evidence>
<dbReference type="Pfam" id="PF14765">
    <property type="entry name" value="PS-DH"/>
    <property type="match status" value="1"/>
</dbReference>
<dbReference type="Pfam" id="PF21089">
    <property type="entry name" value="PKS_DH_N"/>
    <property type="match status" value="1"/>
</dbReference>
<dbReference type="InterPro" id="IPR032821">
    <property type="entry name" value="PKS_assoc"/>
</dbReference>
<dbReference type="PANTHER" id="PTHR43775">
    <property type="entry name" value="FATTY ACID SYNTHASE"/>
    <property type="match status" value="1"/>
</dbReference>
<dbReference type="Pfam" id="PF00107">
    <property type="entry name" value="ADH_zinc_N"/>
    <property type="match status" value="1"/>
</dbReference>
<dbReference type="InterPro" id="IPR001227">
    <property type="entry name" value="Ac_transferase_dom_sf"/>
</dbReference>
<dbReference type="Gene3D" id="3.10.129.110">
    <property type="entry name" value="Polyketide synthase dehydratase"/>
    <property type="match status" value="1"/>
</dbReference>
<evidence type="ECO:0000256" key="4">
    <source>
        <dbReference type="ARBA" id="ARBA00022857"/>
    </source>
</evidence>
<dbReference type="Pfam" id="PF16197">
    <property type="entry name" value="KAsynt_C_assoc"/>
    <property type="match status" value="1"/>
</dbReference>